<evidence type="ECO:0000313" key="2">
    <source>
        <dbReference type="EMBL" id="ROV88175.1"/>
    </source>
</evidence>
<keyword evidence="3" id="KW-1185">Reference proteome</keyword>
<protein>
    <recommendedName>
        <fullName evidence="4">Methyltransferase</fullName>
    </recommendedName>
</protein>
<accession>A0A423VBD8</accession>
<name>A0A423VBD8_CYTCH</name>
<dbReference type="GO" id="GO:0016491">
    <property type="term" value="F:oxidoreductase activity"/>
    <property type="evidence" value="ECO:0007669"/>
    <property type="project" value="InterPro"/>
</dbReference>
<comment type="similarity">
    <text evidence="1">Belongs to the asaB hydroxylase/desaturase family.</text>
</comment>
<reference evidence="2 3" key="1">
    <citation type="submission" date="2015-09" db="EMBL/GenBank/DDBJ databases">
        <title>Host preference determinants of Valsa canker pathogens revealed by comparative genomics.</title>
        <authorList>
            <person name="Yin Z."/>
            <person name="Huang L."/>
        </authorList>
    </citation>
    <scope>NUCLEOTIDE SEQUENCE [LARGE SCALE GENOMIC DNA]</scope>
    <source>
        <strain evidence="2 3">YSFL</strain>
    </source>
</reference>
<gene>
    <name evidence="2" type="ORF">VSDG_09300</name>
</gene>
<dbReference type="InterPro" id="IPR044053">
    <property type="entry name" value="AsaB-like"/>
</dbReference>
<evidence type="ECO:0008006" key="4">
    <source>
        <dbReference type="Google" id="ProtNLM"/>
    </source>
</evidence>
<evidence type="ECO:0000256" key="1">
    <source>
        <dbReference type="ARBA" id="ARBA00023604"/>
    </source>
</evidence>
<dbReference type="AlphaFoldDB" id="A0A423VBD8"/>
<dbReference type="STRING" id="252740.A0A423VBD8"/>
<dbReference type="OrthoDB" id="412788at2759"/>
<proteinExistence type="inferred from homology"/>
<dbReference type="PANTHER" id="PTHR34598:SF3">
    <property type="entry name" value="OXIDOREDUCTASE AN1597"/>
    <property type="match status" value="1"/>
</dbReference>
<dbReference type="NCBIfam" id="NF041278">
    <property type="entry name" value="CmcJ_NvfI_EfuI"/>
    <property type="match status" value="2"/>
</dbReference>
<evidence type="ECO:0000313" key="3">
    <source>
        <dbReference type="Proteomes" id="UP000284375"/>
    </source>
</evidence>
<dbReference type="PANTHER" id="PTHR34598">
    <property type="entry name" value="BLL6449 PROTEIN"/>
    <property type="match status" value="1"/>
</dbReference>
<comment type="caution">
    <text evidence="2">The sequence shown here is derived from an EMBL/GenBank/DDBJ whole genome shotgun (WGS) entry which is preliminary data.</text>
</comment>
<sequence length="279" mass="32010">MNYYPAESGPPIPVIVSDKTVTNKRPSIALTVTVHDVTGHENEYDLDQNGFQFVQHASEEKVFDDEERIKILYYAEVEQLLKDQTGASRVVVFNHRVRRGPSDWHNAGMNNRLNAGPLFKVHIDQSYDGAELQLRSLLPCEADELVKRRYQIMNVRLTFQPFTIDIFAADPLRKVWRPINTVLRDPLAVADARSVADADLIPASVVKPNGRSETWTVKPNSAHRWLYKYKQQPDEVLLIKCFDSDKSVARRVPHSAFKDEGHDEKPYRESIEVRAILLY</sequence>
<dbReference type="EMBL" id="LJZO01000070">
    <property type="protein sequence ID" value="ROV88175.1"/>
    <property type="molecule type" value="Genomic_DNA"/>
</dbReference>
<dbReference type="Proteomes" id="UP000284375">
    <property type="component" value="Unassembled WGS sequence"/>
</dbReference>
<organism evidence="2 3">
    <name type="scientific">Cytospora chrysosperma</name>
    <name type="common">Cytospora canker fungus</name>
    <name type="synonym">Sphaeria chrysosperma</name>
    <dbReference type="NCBI Taxonomy" id="252740"/>
    <lineage>
        <taxon>Eukaryota</taxon>
        <taxon>Fungi</taxon>
        <taxon>Dikarya</taxon>
        <taxon>Ascomycota</taxon>
        <taxon>Pezizomycotina</taxon>
        <taxon>Sordariomycetes</taxon>
        <taxon>Sordariomycetidae</taxon>
        <taxon>Diaporthales</taxon>
        <taxon>Cytosporaceae</taxon>
        <taxon>Cytospora</taxon>
    </lineage>
</organism>